<dbReference type="AlphaFoldDB" id="J9FKW2"/>
<accession>J9FKW2</accession>
<organism evidence="1">
    <name type="scientific">gut metagenome</name>
    <dbReference type="NCBI Taxonomy" id="749906"/>
    <lineage>
        <taxon>unclassified sequences</taxon>
        <taxon>metagenomes</taxon>
        <taxon>organismal metagenomes</taxon>
    </lineage>
</organism>
<proteinExistence type="predicted"/>
<sequence>MYPAAEKSEKGVREYTRLYEAYRLPHDEVIMRVCIQYADSYK</sequence>
<comment type="caution">
    <text evidence="1">The sequence shown here is derived from an EMBL/GenBank/DDBJ whole genome shotgun (WGS) entry which is preliminary data.</text>
</comment>
<name>J9FKW2_9ZZZZ</name>
<dbReference type="EMBL" id="AMCI01008942">
    <property type="protein sequence ID" value="EJW90272.1"/>
    <property type="molecule type" value="Genomic_DNA"/>
</dbReference>
<protein>
    <submittedName>
        <fullName evidence="1">Uncharacterized protein</fullName>
    </submittedName>
</protein>
<evidence type="ECO:0000313" key="1">
    <source>
        <dbReference type="EMBL" id="EJW90272.1"/>
    </source>
</evidence>
<gene>
    <name evidence="1" type="ORF">EVA_21621</name>
</gene>
<reference evidence="1" key="1">
    <citation type="journal article" date="2012" name="PLoS ONE">
        <title>Gene sets for utilization of primary and secondary nutrition supplies in the distal gut of endangered iberian lynx.</title>
        <authorList>
            <person name="Alcaide M."/>
            <person name="Messina E."/>
            <person name="Richter M."/>
            <person name="Bargiela R."/>
            <person name="Peplies J."/>
            <person name="Huws S.A."/>
            <person name="Newbold C.J."/>
            <person name="Golyshin P.N."/>
            <person name="Simon M.A."/>
            <person name="Lopez G."/>
            <person name="Yakimov M.M."/>
            <person name="Ferrer M."/>
        </authorList>
    </citation>
    <scope>NUCLEOTIDE SEQUENCE</scope>
</reference>
<feature type="non-terminal residue" evidence="1">
    <location>
        <position position="42"/>
    </location>
</feature>